<evidence type="ECO:0000256" key="2">
    <source>
        <dbReference type="ARBA" id="ARBA00004496"/>
    </source>
</evidence>
<keyword evidence="6" id="KW-0597">Phosphoprotein</keyword>
<dbReference type="Pfam" id="PF04153">
    <property type="entry name" value="NOT2_3_5_C"/>
    <property type="match status" value="1"/>
</dbReference>
<feature type="domain" description="CCR4-Not complex component Not N-terminal" evidence="11">
    <location>
        <begin position="24"/>
        <end position="246"/>
    </location>
</feature>
<gene>
    <name evidence="13" type="ORF">BJ085DRAFT_13561</name>
</gene>
<evidence type="ECO:0000256" key="7">
    <source>
        <dbReference type="ARBA" id="ARBA00023015"/>
    </source>
</evidence>
<dbReference type="GO" id="GO:0005634">
    <property type="term" value="C:nucleus"/>
    <property type="evidence" value="ECO:0007669"/>
    <property type="project" value="UniProtKB-SubCell"/>
</dbReference>
<feature type="compositionally biased region" description="Polar residues" evidence="10">
    <location>
        <begin position="282"/>
        <end position="291"/>
    </location>
</feature>
<dbReference type="Gene3D" id="2.30.30.1020">
    <property type="entry name" value="CCR4-NOT complex subunit 2/3/5, C-terminal domain"/>
    <property type="match status" value="1"/>
</dbReference>
<dbReference type="Pfam" id="PF04065">
    <property type="entry name" value="Not3"/>
    <property type="match status" value="1"/>
</dbReference>
<dbReference type="InterPro" id="IPR007207">
    <property type="entry name" value="Not_N"/>
</dbReference>
<dbReference type="STRING" id="215637.A0A4V1J4R7"/>
<evidence type="ECO:0000259" key="11">
    <source>
        <dbReference type="Pfam" id="PF04065"/>
    </source>
</evidence>
<feature type="domain" description="NOT2/NOT3/NOT5 C-terminal" evidence="12">
    <location>
        <begin position="393"/>
        <end position="518"/>
    </location>
</feature>
<dbReference type="Proteomes" id="UP000268162">
    <property type="component" value="Unassembled WGS sequence"/>
</dbReference>
<dbReference type="InterPro" id="IPR040168">
    <property type="entry name" value="Not2/3/5"/>
</dbReference>
<keyword evidence="9" id="KW-0539">Nucleus</keyword>
<protein>
    <submittedName>
        <fullName evidence="13">Not1 N-terminal domain, CCR4-Not complex component-domain-containing protein</fullName>
    </submittedName>
</protein>
<keyword evidence="5" id="KW-0678">Repressor</keyword>
<dbReference type="GO" id="GO:0030015">
    <property type="term" value="C:CCR4-NOT core complex"/>
    <property type="evidence" value="ECO:0007669"/>
    <property type="project" value="InterPro"/>
</dbReference>
<evidence type="ECO:0000313" key="13">
    <source>
        <dbReference type="EMBL" id="RKP36499.1"/>
    </source>
</evidence>
<dbReference type="InterPro" id="IPR012270">
    <property type="entry name" value="CCR4-NOT_su3/5"/>
</dbReference>
<evidence type="ECO:0000256" key="5">
    <source>
        <dbReference type="ARBA" id="ARBA00022491"/>
    </source>
</evidence>
<sequence>MDYSSFRLIFCNPSNTPRPPGPSGEIDKLVKRVAEGIESFEDIFDNLQSTPNINQKEKYEQDLKKEIKKLQRHRDQIKTWIASNEIKDKRELIENRKMIEKKMETFKACEKEMKTKAYSKEGLSQTAKLDPKEKAKLEVSNWISSIVDQLNTQIDILEAEAEGLSTGPKKGKKDSNKASRIKGIERQVDRHKWHIQRLELMLRSMENGRIEPDEITEIQEDVQYYVDCSQDDDFEEDEGIYDDLGLSDVDEFGLNDEYYMGPNAHEQEEERPIKSKEKEPSTPDQPASAKSSPKIAEPPIPETPAPTPITTTGTTGRSTIKLVGVKTTTASTAFPAKRTSTVPLGSTTASSPAKTGTRAAFGDLLQSLEEAPGNQSWNSDPHFKAQMTETSFQCLPDLADSEKPRQYVPQTPAATPSYYPQVPLPIFDGPAMASNFNLDTLFFIFYYQQDTYQHYLAAQELQRQSWRFHKRYLTWFQRHEKPKLTTDEYEIGTYVFFDYEGGWCPRQKSDFKFEYQYLEDTELL</sequence>
<dbReference type="EMBL" id="ML002643">
    <property type="protein sequence ID" value="RKP36499.1"/>
    <property type="molecule type" value="Genomic_DNA"/>
</dbReference>
<name>A0A4V1J4R7_9FUNG</name>
<dbReference type="AlphaFoldDB" id="A0A4V1J4R7"/>
<comment type="subcellular location">
    <subcellularLocation>
        <location evidence="2">Cytoplasm</location>
    </subcellularLocation>
    <subcellularLocation>
        <location evidence="1">Nucleus</location>
    </subcellularLocation>
</comment>
<proteinExistence type="inferred from homology"/>
<feature type="compositionally biased region" description="Pro residues" evidence="10">
    <location>
        <begin position="296"/>
        <end position="307"/>
    </location>
</feature>
<keyword evidence="14" id="KW-1185">Reference proteome</keyword>
<evidence type="ECO:0000256" key="4">
    <source>
        <dbReference type="ARBA" id="ARBA00022490"/>
    </source>
</evidence>
<dbReference type="GO" id="GO:0000289">
    <property type="term" value="P:nuclear-transcribed mRNA poly(A) tail shortening"/>
    <property type="evidence" value="ECO:0007669"/>
    <property type="project" value="UniProtKB-ARBA"/>
</dbReference>
<evidence type="ECO:0000256" key="9">
    <source>
        <dbReference type="ARBA" id="ARBA00023242"/>
    </source>
</evidence>
<dbReference type="GO" id="GO:0006355">
    <property type="term" value="P:regulation of DNA-templated transcription"/>
    <property type="evidence" value="ECO:0007669"/>
    <property type="project" value="InterPro"/>
</dbReference>
<evidence type="ECO:0000256" key="8">
    <source>
        <dbReference type="ARBA" id="ARBA00023163"/>
    </source>
</evidence>
<dbReference type="PANTHER" id="PTHR23326">
    <property type="entry name" value="CCR4 NOT-RELATED"/>
    <property type="match status" value="1"/>
</dbReference>
<keyword evidence="4" id="KW-0963">Cytoplasm</keyword>
<evidence type="ECO:0000256" key="10">
    <source>
        <dbReference type="SAM" id="MobiDB-lite"/>
    </source>
</evidence>
<reference evidence="14" key="1">
    <citation type="journal article" date="2018" name="Nat. Microbiol.">
        <title>Leveraging single-cell genomics to expand the fungal tree of life.</title>
        <authorList>
            <person name="Ahrendt S.R."/>
            <person name="Quandt C.A."/>
            <person name="Ciobanu D."/>
            <person name="Clum A."/>
            <person name="Salamov A."/>
            <person name="Andreopoulos B."/>
            <person name="Cheng J.F."/>
            <person name="Woyke T."/>
            <person name="Pelin A."/>
            <person name="Henrissat B."/>
            <person name="Reynolds N.K."/>
            <person name="Benny G.L."/>
            <person name="Smith M.E."/>
            <person name="James T.Y."/>
            <person name="Grigoriev I.V."/>
        </authorList>
    </citation>
    <scope>NUCLEOTIDE SEQUENCE [LARGE SCALE GENOMIC DNA]</scope>
    <source>
        <strain evidence="14">RSA 468</strain>
    </source>
</reference>
<dbReference type="PIRSF" id="PIRSF005290">
    <property type="entry name" value="NOT_su_3_5"/>
    <property type="match status" value="1"/>
</dbReference>
<comment type="similarity">
    <text evidence="3">Belongs to the CNOT2/3/5 family.</text>
</comment>
<dbReference type="FunFam" id="2.30.30.1020:FF:000006">
    <property type="entry name" value="CCR4-NOT transcription complex, subunit 3"/>
    <property type="match status" value="1"/>
</dbReference>
<feature type="compositionally biased region" description="Basic and acidic residues" evidence="10">
    <location>
        <begin position="265"/>
        <end position="281"/>
    </location>
</feature>
<organism evidence="13 14">
    <name type="scientific">Dimargaris cristalligena</name>
    <dbReference type="NCBI Taxonomy" id="215637"/>
    <lineage>
        <taxon>Eukaryota</taxon>
        <taxon>Fungi</taxon>
        <taxon>Fungi incertae sedis</taxon>
        <taxon>Zoopagomycota</taxon>
        <taxon>Kickxellomycotina</taxon>
        <taxon>Dimargaritomycetes</taxon>
        <taxon>Dimargaritales</taxon>
        <taxon>Dimargaritaceae</taxon>
        <taxon>Dimargaris</taxon>
    </lineage>
</organism>
<evidence type="ECO:0000256" key="6">
    <source>
        <dbReference type="ARBA" id="ARBA00022553"/>
    </source>
</evidence>
<evidence type="ECO:0000259" key="12">
    <source>
        <dbReference type="Pfam" id="PF04153"/>
    </source>
</evidence>
<keyword evidence="7" id="KW-0805">Transcription regulation</keyword>
<evidence type="ECO:0000256" key="3">
    <source>
        <dbReference type="ARBA" id="ARBA00007682"/>
    </source>
</evidence>
<evidence type="ECO:0000313" key="14">
    <source>
        <dbReference type="Proteomes" id="UP000268162"/>
    </source>
</evidence>
<dbReference type="InterPro" id="IPR007282">
    <property type="entry name" value="NOT2/3/5_C"/>
</dbReference>
<accession>A0A4V1J4R7</accession>
<evidence type="ECO:0000256" key="1">
    <source>
        <dbReference type="ARBA" id="ARBA00004123"/>
    </source>
</evidence>
<feature type="region of interest" description="Disordered" evidence="10">
    <location>
        <begin position="264"/>
        <end position="318"/>
    </location>
</feature>
<dbReference type="GO" id="GO:0005737">
    <property type="term" value="C:cytoplasm"/>
    <property type="evidence" value="ECO:0007669"/>
    <property type="project" value="UniProtKB-SubCell"/>
</dbReference>
<dbReference type="InterPro" id="IPR038635">
    <property type="entry name" value="CCR4-NOT_su2/3/5_C_sf"/>
</dbReference>
<keyword evidence="8" id="KW-0804">Transcription</keyword>